<dbReference type="EMBL" id="CP060139">
    <property type="protein sequence ID" value="QNR23443.1"/>
    <property type="molecule type" value="Genomic_DNA"/>
</dbReference>
<keyword evidence="1" id="KW-0732">Signal</keyword>
<proteinExistence type="predicted"/>
<dbReference type="InterPro" id="IPR036928">
    <property type="entry name" value="AS_sf"/>
</dbReference>
<keyword evidence="4" id="KW-1185">Reference proteome</keyword>
<name>A0A7H0VCJ5_9FLAO</name>
<dbReference type="NCBIfam" id="NF006006">
    <property type="entry name" value="PRK08137.1"/>
    <property type="match status" value="1"/>
</dbReference>
<dbReference type="GO" id="GO:0004040">
    <property type="term" value="F:amidase activity"/>
    <property type="evidence" value="ECO:0007669"/>
    <property type="project" value="UniProtKB-EC"/>
</dbReference>
<dbReference type="PANTHER" id="PTHR42678:SF34">
    <property type="entry name" value="OS04G0183300 PROTEIN"/>
    <property type="match status" value="1"/>
</dbReference>
<gene>
    <name evidence="3" type="ORF">H4K34_13800</name>
</gene>
<dbReference type="InterPro" id="IPR023631">
    <property type="entry name" value="Amidase_dom"/>
</dbReference>
<dbReference type="AlphaFoldDB" id="A0A7H0VCJ5"/>
<feature type="domain" description="Amidase" evidence="2">
    <location>
        <begin position="50"/>
        <end position="505"/>
    </location>
</feature>
<sequence>MLKSPYCILLIILLSYSSWAQPDSLDFDPLRADIATIKEGYARGAWSIHEVTSVYLERIEQMNQQGPELGAILSVNPNALAIADSLDQLYRAGRILGPLHGIPIILKDNIESRDSMPTTAGSRALAANYSGRDAALTARLRAAGAIILAKANLSEWANFRGARSISGWSAIGGFTRNPYILTRNPCGSSSGSAVAVAAGLAPVAIGTETNGSIICPSQSNGLVGLKPSVGLVPGKGIIPIAHSQDAAGPIAKTVQDAALILSVIADPDSNNPARFSQWDTHLYLEEGLQFQKLNIDSLDLSTMRIGIYSQALGEDQRVDELFQQATTLLQNKGVEFVEVPDILPAETNYASFEVMLYEFHLGLNAYLGSLDSSLPVHNLEELIAFNKADSIELQWFGQEYLEMALEKDSSQVDNYFGHLDKMLQNSRELGIDRVMDSLKLDAIIAPSGAPAWITDPVNGDHYILGSSSPAAISGYPNISLPMGMIKGLPVGLSIFGRLRSELLLLQIAAAYEAERKAIEPPKFLQSDPLPKN</sequence>
<dbReference type="PANTHER" id="PTHR42678">
    <property type="entry name" value="AMIDASE"/>
    <property type="match status" value="1"/>
</dbReference>
<dbReference type="KEGG" id="chyd:H4K34_13800"/>
<evidence type="ECO:0000313" key="3">
    <source>
        <dbReference type="EMBL" id="QNR23443.1"/>
    </source>
</evidence>
<feature type="signal peptide" evidence="1">
    <location>
        <begin position="1"/>
        <end position="20"/>
    </location>
</feature>
<organism evidence="3 4">
    <name type="scientific">Croceimicrobium hydrocarbonivorans</name>
    <dbReference type="NCBI Taxonomy" id="2761580"/>
    <lineage>
        <taxon>Bacteria</taxon>
        <taxon>Pseudomonadati</taxon>
        <taxon>Bacteroidota</taxon>
        <taxon>Flavobacteriia</taxon>
        <taxon>Flavobacteriales</taxon>
        <taxon>Owenweeksiaceae</taxon>
        <taxon>Croceimicrobium</taxon>
    </lineage>
</organism>
<feature type="chain" id="PRO_5028860622" evidence="1">
    <location>
        <begin position="21"/>
        <end position="532"/>
    </location>
</feature>
<dbReference type="Proteomes" id="UP000516305">
    <property type="component" value="Chromosome"/>
</dbReference>
<evidence type="ECO:0000259" key="2">
    <source>
        <dbReference type="Pfam" id="PF01425"/>
    </source>
</evidence>
<dbReference type="Pfam" id="PF01425">
    <property type="entry name" value="Amidase"/>
    <property type="match status" value="1"/>
</dbReference>
<reference evidence="3 4" key="1">
    <citation type="submission" date="2020-08" db="EMBL/GenBank/DDBJ databases">
        <title>Croceimicrobium hydrocarbonivorans gen. nov., sp. nov., a novel marine bacterium isolated from a bacterial consortium that degrades polyethylene terephthalate.</title>
        <authorList>
            <person name="Liu R."/>
        </authorList>
    </citation>
    <scope>NUCLEOTIDE SEQUENCE [LARGE SCALE GENOMIC DNA]</scope>
    <source>
        <strain evidence="3 4">A20-9</strain>
    </source>
</reference>
<protein>
    <submittedName>
        <fullName evidence="3">Amidase</fullName>
        <ecNumber evidence="3">3.5.1.4</ecNumber>
    </submittedName>
</protein>
<dbReference type="SUPFAM" id="SSF75304">
    <property type="entry name" value="Amidase signature (AS) enzymes"/>
    <property type="match status" value="1"/>
</dbReference>
<dbReference type="Gene3D" id="3.90.1300.10">
    <property type="entry name" value="Amidase signature (AS) domain"/>
    <property type="match status" value="1"/>
</dbReference>
<keyword evidence="3" id="KW-0378">Hydrolase</keyword>
<dbReference type="RefSeq" id="WP_210757974.1">
    <property type="nucleotide sequence ID" value="NZ_CP060139.1"/>
</dbReference>
<dbReference type="EC" id="3.5.1.4" evidence="3"/>
<evidence type="ECO:0000256" key="1">
    <source>
        <dbReference type="SAM" id="SignalP"/>
    </source>
</evidence>
<accession>A0A7H0VCJ5</accession>
<evidence type="ECO:0000313" key="4">
    <source>
        <dbReference type="Proteomes" id="UP000516305"/>
    </source>
</evidence>